<evidence type="ECO:0000256" key="3">
    <source>
        <dbReference type="PROSITE-ProRule" id="PRU00023"/>
    </source>
</evidence>
<dbReference type="SUPFAM" id="SSF48403">
    <property type="entry name" value="Ankyrin repeat"/>
    <property type="match status" value="1"/>
</dbReference>
<dbReference type="GO" id="GO:0000976">
    <property type="term" value="F:transcription cis-regulatory region binding"/>
    <property type="evidence" value="ECO:0007669"/>
    <property type="project" value="TreeGrafter"/>
</dbReference>
<reference evidence="4 5" key="1">
    <citation type="submission" date="2016-03" db="EMBL/GenBank/DDBJ databases">
        <title>The draft genome sequence of Fonsecaea nubica causative agent of cutaneous subcutaneous infection in human host.</title>
        <authorList>
            <person name="Costa F."/>
            <person name="Sybren D.H."/>
            <person name="Raittz R.T."/>
            <person name="Weiss V.A."/>
            <person name="Leao A.C."/>
            <person name="Gomes R."/>
            <person name="De Souza E.M."/>
            <person name="Pedrosa F.O."/>
            <person name="Steffens M.B."/>
            <person name="Bombassaro A."/>
            <person name="Tadra-Sfeir M.Z."/>
            <person name="Moreno L.F."/>
            <person name="Najafzadeh M.J."/>
            <person name="Felipe M.S."/>
            <person name="Teixeira M."/>
            <person name="Sun J."/>
            <person name="Xi L."/>
            <person name="Castro M.A."/>
            <person name="Vicente V.A."/>
        </authorList>
    </citation>
    <scope>NUCLEOTIDE SEQUENCE [LARGE SCALE GENOMIC DNA]</scope>
    <source>
        <strain evidence="4 5">CBS 269.64</strain>
    </source>
</reference>
<dbReference type="AlphaFoldDB" id="A0A178DAA9"/>
<dbReference type="Pfam" id="PF12796">
    <property type="entry name" value="Ank_2"/>
    <property type="match status" value="1"/>
</dbReference>
<dbReference type="PANTHER" id="PTHR24193">
    <property type="entry name" value="ANKYRIN REPEAT PROTEIN"/>
    <property type="match status" value="1"/>
</dbReference>
<dbReference type="Gene3D" id="1.25.40.20">
    <property type="entry name" value="Ankyrin repeat-containing domain"/>
    <property type="match status" value="1"/>
</dbReference>
<dbReference type="RefSeq" id="XP_022503183.1">
    <property type="nucleotide sequence ID" value="XM_022640927.1"/>
</dbReference>
<keyword evidence="2 3" id="KW-0040">ANK repeat</keyword>
<feature type="repeat" description="ANK" evidence="3">
    <location>
        <begin position="88"/>
        <end position="120"/>
    </location>
</feature>
<accession>A0A178DAA9</accession>
<proteinExistence type="predicted"/>
<dbReference type="PROSITE" id="PS50297">
    <property type="entry name" value="ANK_REP_REGION"/>
    <property type="match status" value="2"/>
</dbReference>
<evidence type="ECO:0000313" key="4">
    <source>
        <dbReference type="EMBL" id="OAL38171.1"/>
    </source>
</evidence>
<dbReference type="SMART" id="SM00248">
    <property type="entry name" value="ANK"/>
    <property type="match status" value="5"/>
</dbReference>
<feature type="repeat" description="ANK" evidence="3">
    <location>
        <begin position="123"/>
        <end position="149"/>
    </location>
</feature>
<name>A0A178DAA9_9EURO</name>
<sequence length="525" mass="57972">MNCHFCDEALQSTDKFITHISQHLERVAFAVLARPYQKWHFYEDFASEQSAAPPDTGLNAEVARLIQNNSVASVKQFLDDGILTKTHCGNSALWIAAQTGNEAIVWLLLQHGFDVHEGDPSARCKNALHYATEAGHTSVVEMLLIAGSNQSACLDDMTTALSLAAENGHASVLRILWNKYPDQRENRDLESAWVLAAANGHLECLEVMMSIFEEISTDPEHFLGSPVSRATIPSLFVRGIEAAMEKNMESSIQAAFNYTPNTPCILQRLGTLISPRMVRWVWSCLGNSSLCHLLLSIPWLKRDWLPTNVAFPNGLTDETVRDISDVLVANTIGYKTPYAMESATVLGSHLQTLLKQHPEFIQLVYLDLARKGYRKSMVALLRKKLPPHPKTLLALMSNLHGDTLVAFFLENFPSHFAEDDKTKALIFAVQRSRNTIVLVENGALPSAPSPAADQLLLACVKRRNTAVLQELINRSISLFSARTVNTAKTLAACCPGLLPRLSRLDSLVYVTNQGSMPADSEPSDS</sequence>
<protein>
    <submittedName>
        <fullName evidence="4">Uncharacterized protein</fullName>
    </submittedName>
</protein>
<evidence type="ECO:0000313" key="5">
    <source>
        <dbReference type="Proteomes" id="UP000185904"/>
    </source>
</evidence>
<dbReference type="GO" id="GO:0005634">
    <property type="term" value="C:nucleus"/>
    <property type="evidence" value="ECO:0007669"/>
    <property type="project" value="TreeGrafter"/>
</dbReference>
<gene>
    <name evidence="4" type="ORF">AYO20_02623</name>
</gene>
<dbReference type="InterPro" id="IPR002110">
    <property type="entry name" value="Ankyrin_rpt"/>
</dbReference>
<dbReference type="InterPro" id="IPR050663">
    <property type="entry name" value="Ankyrin-SOCS_Box"/>
</dbReference>
<comment type="caution">
    <text evidence="4">The sequence shown here is derived from an EMBL/GenBank/DDBJ whole genome shotgun (WGS) entry which is preliminary data.</text>
</comment>
<dbReference type="InterPro" id="IPR036770">
    <property type="entry name" value="Ankyrin_rpt-contain_sf"/>
</dbReference>
<dbReference type="PROSITE" id="PS50088">
    <property type="entry name" value="ANK_REPEAT"/>
    <property type="match status" value="2"/>
</dbReference>
<dbReference type="OrthoDB" id="366390at2759"/>
<evidence type="ECO:0000256" key="1">
    <source>
        <dbReference type="ARBA" id="ARBA00022737"/>
    </source>
</evidence>
<dbReference type="EMBL" id="LVCJ01000011">
    <property type="protein sequence ID" value="OAL38171.1"/>
    <property type="molecule type" value="Genomic_DNA"/>
</dbReference>
<keyword evidence="1" id="KW-0677">Repeat</keyword>
<dbReference type="Proteomes" id="UP000185904">
    <property type="component" value="Unassembled WGS sequence"/>
</dbReference>
<evidence type="ECO:0000256" key="2">
    <source>
        <dbReference type="ARBA" id="ARBA00023043"/>
    </source>
</evidence>
<dbReference type="GO" id="GO:0045944">
    <property type="term" value="P:positive regulation of transcription by RNA polymerase II"/>
    <property type="evidence" value="ECO:0007669"/>
    <property type="project" value="TreeGrafter"/>
</dbReference>
<organism evidence="4 5">
    <name type="scientific">Fonsecaea nubica</name>
    <dbReference type="NCBI Taxonomy" id="856822"/>
    <lineage>
        <taxon>Eukaryota</taxon>
        <taxon>Fungi</taxon>
        <taxon>Dikarya</taxon>
        <taxon>Ascomycota</taxon>
        <taxon>Pezizomycotina</taxon>
        <taxon>Eurotiomycetes</taxon>
        <taxon>Chaetothyriomycetidae</taxon>
        <taxon>Chaetothyriales</taxon>
        <taxon>Herpotrichiellaceae</taxon>
        <taxon>Fonsecaea</taxon>
    </lineage>
</organism>
<dbReference type="GeneID" id="34586046"/>
<dbReference type="PANTHER" id="PTHR24193:SF121">
    <property type="entry name" value="ADA2A-CONTAINING COMPLEX COMPONENT 3, ISOFORM D"/>
    <property type="match status" value="1"/>
</dbReference>
<keyword evidence="5" id="KW-1185">Reference proteome</keyword>